<dbReference type="GO" id="GO:0009055">
    <property type="term" value="F:electron transfer activity"/>
    <property type="evidence" value="ECO:0007669"/>
    <property type="project" value="InterPro"/>
</dbReference>
<proteinExistence type="predicted"/>
<dbReference type="GO" id="GO:0020037">
    <property type="term" value="F:heme binding"/>
    <property type="evidence" value="ECO:0007669"/>
    <property type="project" value="InterPro"/>
</dbReference>
<feature type="chain" id="PRO_5022161553" description="Cytochrome c domain-containing protein" evidence="5">
    <location>
        <begin position="30"/>
        <end position="113"/>
    </location>
</feature>
<protein>
    <recommendedName>
        <fullName evidence="6">Cytochrome c domain-containing protein</fullName>
    </recommendedName>
</protein>
<gene>
    <name evidence="8" type="ORF">GCM10007888_30750</name>
    <name evidence="7" type="ORF">MOX02_33000</name>
</gene>
<reference evidence="8" key="1">
    <citation type="journal article" date="2014" name="Int. J. Syst. Evol. Microbiol.">
        <title>Complete genome of a new Firmicutes species belonging to the dominant human colonic microbiota ('Ruminococcus bicirculans') reveals two chromosomes and a selective capacity to utilize plant glucans.</title>
        <authorList>
            <consortium name="NISC Comparative Sequencing Program"/>
            <person name="Wegmann U."/>
            <person name="Louis P."/>
            <person name="Goesmann A."/>
            <person name="Henrissat B."/>
            <person name="Duncan S.H."/>
            <person name="Flint H.J."/>
        </authorList>
    </citation>
    <scope>NUCLEOTIDE SEQUENCE</scope>
    <source>
        <strain evidence="8">NBRC 107715</strain>
    </source>
</reference>
<feature type="domain" description="Cytochrome c" evidence="6">
    <location>
        <begin position="30"/>
        <end position="109"/>
    </location>
</feature>
<keyword evidence="5" id="KW-0732">Signal</keyword>
<evidence type="ECO:0000259" key="6">
    <source>
        <dbReference type="PROSITE" id="PS51007"/>
    </source>
</evidence>
<reference evidence="10" key="2">
    <citation type="journal article" date="2019" name="Int. J. Syst. Evol. Microbiol.">
        <title>The Global Catalogue of Microorganisms (GCM) 10K type strain sequencing project: providing services to taxonomists for standard genome sequencing and annotation.</title>
        <authorList>
            <consortium name="The Broad Institute Genomics Platform"/>
            <consortium name="The Broad Institute Genome Sequencing Center for Infectious Disease"/>
            <person name="Wu L."/>
            <person name="Ma J."/>
        </authorList>
    </citation>
    <scope>NUCLEOTIDE SEQUENCE [LARGE SCALE GENOMIC DNA]</scope>
    <source>
        <strain evidence="10">NBRC 107715</strain>
    </source>
</reference>
<evidence type="ECO:0000256" key="4">
    <source>
        <dbReference type="PROSITE-ProRule" id="PRU00433"/>
    </source>
</evidence>
<feature type="signal peptide" evidence="5">
    <location>
        <begin position="1"/>
        <end position="29"/>
    </location>
</feature>
<dbReference type="EMBL" id="BSPK01000051">
    <property type="protein sequence ID" value="GLS64694.1"/>
    <property type="molecule type" value="Genomic_DNA"/>
</dbReference>
<evidence type="ECO:0000256" key="5">
    <source>
        <dbReference type="SAM" id="SignalP"/>
    </source>
</evidence>
<keyword evidence="2 4" id="KW-0479">Metal-binding</keyword>
<dbReference type="EMBL" id="BJZU01000065">
    <property type="protein sequence ID" value="GEP05262.1"/>
    <property type="molecule type" value="Genomic_DNA"/>
</dbReference>
<evidence type="ECO:0000313" key="8">
    <source>
        <dbReference type="EMBL" id="GLS64694.1"/>
    </source>
</evidence>
<sequence>MSGFATLCGRLAGAGVLAGLLLSSGPAGADAVALGRQVFLEQAEPRCGACHTLADAGTTGQVGPVLDELKPDAGRVKAAVQNGIGVMPAFEDLTPEQVEAVSAYVAAVAGKAR</sequence>
<accession>A0A512J5T3</accession>
<keyword evidence="3 4" id="KW-0408">Iron</keyword>
<evidence type="ECO:0000313" key="9">
    <source>
        <dbReference type="Proteomes" id="UP000321960"/>
    </source>
</evidence>
<reference evidence="8" key="4">
    <citation type="submission" date="2023-01" db="EMBL/GenBank/DDBJ databases">
        <title>Draft genome sequence of Methylobacterium oxalidis strain NBRC 107715.</title>
        <authorList>
            <person name="Sun Q."/>
            <person name="Mori K."/>
        </authorList>
    </citation>
    <scope>NUCLEOTIDE SEQUENCE</scope>
    <source>
        <strain evidence="8">NBRC 107715</strain>
    </source>
</reference>
<keyword evidence="1 4" id="KW-0349">Heme</keyword>
<dbReference type="RefSeq" id="WP_147026838.1">
    <property type="nucleotide sequence ID" value="NZ_BJZU01000065.1"/>
</dbReference>
<dbReference type="Proteomes" id="UP001156856">
    <property type="component" value="Unassembled WGS sequence"/>
</dbReference>
<keyword evidence="10" id="KW-1185">Reference proteome</keyword>
<dbReference type="InterPro" id="IPR036909">
    <property type="entry name" value="Cyt_c-like_dom_sf"/>
</dbReference>
<evidence type="ECO:0000256" key="3">
    <source>
        <dbReference type="ARBA" id="ARBA00023004"/>
    </source>
</evidence>
<organism evidence="7 9">
    <name type="scientific">Methylobacterium oxalidis</name>
    <dbReference type="NCBI Taxonomy" id="944322"/>
    <lineage>
        <taxon>Bacteria</taxon>
        <taxon>Pseudomonadati</taxon>
        <taxon>Pseudomonadota</taxon>
        <taxon>Alphaproteobacteria</taxon>
        <taxon>Hyphomicrobiales</taxon>
        <taxon>Methylobacteriaceae</taxon>
        <taxon>Methylobacterium</taxon>
    </lineage>
</organism>
<comment type="caution">
    <text evidence="7">The sequence shown here is derived from an EMBL/GenBank/DDBJ whole genome shotgun (WGS) entry which is preliminary data.</text>
</comment>
<dbReference type="OrthoDB" id="9805828at2"/>
<evidence type="ECO:0000256" key="2">
    <source>
        <dbReference type="ARBA" id="ARBA00022723"/>
    </source>
</evidence>
<dbReference type="SUPFAM" id="SSF46626">
    <property type="entry name" value="Cytochrome c"/>
    <property type="match status" value="1"/>
</dbReference>
<name>A0A512J5T3_9HYPH</name>
<evidence type="ECO:0000313" key="10">
    <source>
        <dbReference type="Proteomes" id="UP001156856"/>
    </source>
</evidence>
<dbReference type="Gene3D" id="1.10.760.10">
    <property type="entry name" value="Cytochrome c-like domain"/>
    <property type="match status" value="1"/>
</dbReference>
<dbReference type="Proteomes" id="UP000321960">
    <property type="component" value="Unassembled WGS sequence"/>
</dbReference>
<dbReference type="GO" id="GO:0046872">
    <property type="term" value="F:metal ion binding"/>
    <property type="evidence" value="ECO:0007669"/>
    <property type="project" value="UniProtKB-KW"/>
</dbReference>
<dbReference type="InterPro" id="IPR009056">
    <property type="entry name" value="Cyt_c-like_dom"/>
</dbReference>
<reference evidence="7 9" key="3">
    <citation type="submission" date="2019-07" db="EMBL/GenBank/DDBJ databases">
        <title>Whole genome shotgun sequence of Methylobacterium oxalidis NBRC 107715.</title>
        <authorList>
            <person name="Hosoyama A."/>
            <person name="Uohara A."/>
            <person name="Ohji S."/>
            <person name="Ichikawa N."/>
        </authorList>
    </citation>
    <scope>NUCLEOTIDE SEQUENCE [LARGE SCALE GENOMIC DNA]</scope>
    <source>
        <strain evidence="7 9">NBRC 107715</strain>
    </source>
</reference>
<dbReference type="PROSITE" id="PS51007">
    <property type="entry name" value="CYTC"/>
    <property type="match status" value="1"/>
</dbReference>
<dbReference type="Pfam" id="PF13442">
    <property type="entry name" value="Cytochrome_CBB3"/>
    <property type="match status" value="1"/>
</dbReference>
<evidence type="ECO:0000256" key="1">
    <source>
        <dbReference type="ARBA" id="ARBA00022617"/>
    </source>
</evidence>
<dbReference type="AlphaFoldDB" id="A0A512J5T3"/>
<evidence type="ECO:0000313" key="7">
    <source>
        <dbReference type="EMBL" id="GEP05262.1"/>
    </source>
</evidence>